<dbReference type="SUPFAM" id="SSF53335">
    <property type="entry name" value="S-adenosyl-L-methionine-dependent methyltransferases"/>
    <property type="match status" value="1"/>
</dbReference>
<dbReference type="HOGENOM" id="CLU_050910_2_1_9"/>
<evidence type="ECO:0000256" key="7">
    <source>
        <dbReference type="HAMAP-Rule" id="MF_01057"/>
    </source>
</evidence>
<dbReference type="NCBIfam" id="NF001080">
    <property type="entry name" value="PRK00121.2-2"/>
    <property type="match status" value="1"/>
</dbReference>
<gene>
    <name evidence="7" type="primary">trmB</name>
    <name evidence="9" type="ORF">VN24_02445</name>
</gene>
<keyword evidence="3 7" id="KW-0489">Methyltransferase</keyword>
<comment type="similarity">
    <text evidence="7">Belongs to the class I-like SAM-binding methyltransferase superfamily. TrmB family.</text>
</comment>
<dbReference type="InterPro" id="IPR055361">
    <property type="entry name" value="tRNA_methyltr_TrmB_bact"/>
</dbReference>
<evidence type="ECO:0000256" key="1">
    <source>
        <dbReference type="ARBA" id="ARBA00000142"/>
    </source>
</evidence>
<reference evidence="9 10" key="1">
    <citation type="journal article" date="2015" name="J. Biotechnol.">
        <title>Complete genome sequence of Paenibacillus beijingensis 7188(T) (=DSM 24997(T)), a novel rhizobacterium from jujube garden soil.</title>
        <authorList>
            <person name="Kwak Y."/>
            <person name="Shin J.H."/>
        </authorList>
    </citation>
    <scope>NUCLEOTIDE SEQUENCE [LARGE SCALE GENOMIC DNA]</scope>
    <source>
        <strain evidence="9 10">DSM 24997</strain>
    </source>
</reference>
<comment type="pathway">
    <text evidence="7">tRNA modification; N(7)-methylguanine-tRNA biosynthesis.</text>
</comment>
<dbReference type="STRING" id="1126833.VN24_02445"/>
<feature type="binding site" evidence="7">
    <location>
        <position position="129"/>
    </location>
    <ligand>
        <name>substrate</name>
    </ligand>
</feature>
<feature type="binding site" evidence="7">
    <location>
        <position position="103"/>
    </location>
    <ligand>
        <name>S-adenosyl-L-methionine</name>
        <dbReference type="ChEBI" id="CHEBI:59789"/>
    </ligand>
</feature>
<proteinExistence type="inferred from homology"/>
<dbReference type="RefSeq" id="WP_045672887.1">
    <property type="nucleotide sequence ID" value="NZ_CP011058.1"/>
</dbReference>
<sequence>MRLRGRKGIRENLEAQPELVVLDAAPLKGRWREFFGNDRPIHVELGMGKGRFISGMSVRNPDINFIGVDMYDELIRRASEKARAAWADINGGEPRNLALLRANIEGIEDMFAPGEVERIYLNFSDPWPKSKHHRRRLTHPRFLEKYRTILNEWGEIHQKTDSRLLFEFSLNSYADCELQMRSISLDLHKDGMREDLVMTEYEHKFVERGGNIHRCEVIVGEKALAAYRAEKQERKRREASAEQAEGAARIAAAGKRSGSEDSGSQDASPGGEG</sequence>
<feature type="binding site" evidence="7">
    <location>
        <position position="69"/>
    </location>
    <ligand>
        <name>S-adenosyl-L-methionine</name>
        <dbReference type="ChEBI" id="CHEBI:59789"/>
    </ligand>
</feature>
<comment type="catalytic activity">
    <reaction evidence="1 7">
        <text>guanosine(46) in tRNA + S-adenosyl-L-methionine = N(7)-methylguanosine(46) in tRNA + S-adenosyl-L-homocysteine</text>
        <dbReference type="Rhea" id="RHEA:42708"/>
        <dbReference type="Rhea" id="RHEA-COMP:10188"/>
        <dbReference type="Rhea" id="RHEA-COMP:10189"/>
        <dbReference type="ChEBI" id="CHEBI:57856"/>
        <dbReference type="ChEBI" id="CHEBI:59789"/>
        <dbReference type="ChEBI" id="CHEBI:74269"/>
        <dbReference type="ChEBI" id="CHEBI:74480"/>
        <dbReference type="EC" id="2.1.1.33"/>
    </reaction>
</comment>
<accession>A0A0D5NRA9</accession>
<evidence type="ECO:0000313" key="9">
    <source>
        <dbReference type="EMBL" id="AJY77443.1"/>
    </source>
</evidence>
<dbReference type="OrthoDB" id="9802090at2"/>
<keyword evidence="4 7" id="KW-0808">Transferase</keyword>
<dbReference type="Gene3D" id="3.40.50.150">
    <property type="entry name" value="Vaccinia Virus protein VP39"/>
    <property type="match status" value="1"/>
</dbReference>
<keyword evidence="5 7" id="KW-0949">S-adenosyl-L-methionine</keyword>
<dbReference type="PROSITE" id="PS51625">
    <property type="entry name" value="SAM_MT_TRMB"/>
    <property type="match status" value="1"/>
</dbReference>
<evidence type="ECO:0000256" key="5">
    <source>
        <dbReference type="ARBA" id="ARBA00022691"/>
    </source>
</evidence>
<feature type="binding site" evidence="7">
    <location>
        <position position="161"/>
    </location>
    <ligand>
        <name>substrate</name>
    </ligand>
</feature>
<feature type="region of interest" description="Disordered" evidence="8">
    <location>
        <begin position="232"/>
        <end position="273"/>
    </location>
</feature>
<name>A0A0D5NRA9_9BACL</name>
<evidence type="ECO:0000256" key="2">
    <source>
        <dbReference type="ARBA" id="ARBA00003015"/>
    </source>
</evidence>
<comment type="function">
    <text evidence="2 7">Catalyzes the formation of N(7)-methylguanine at position 46 (m7G46) in tRNA.</text>
</comment>
<feature type="compositionally biased region" description="Low complexity" evidence="8">
    <location>
        <begin position="241"/>
        <end position="256"/>
    </location>
</feature>
<reference evidence="10" key="2">
    <citation type="submission" date="2015-03" db="EMBL/GenBank/DDBJ databases">
        <title>Genome sequence of Paenibacillus beijingensis strain DSM 24997T.</title>
        <authorList>
            <person name="Kwak Y."/>
            <person name="Shin J.-H."/>
        </authorList>
    </citation>
    <scope>NUCLEOTIDE SEQUENCE [LARGE SCALE GENOMIC DNA]</scope>
    <source>
        <strain evidence="10">DSM 24997</strain>
    </source>
</reference>
<feature type="binding site" evidence="7">
    <location>
        <position position="44"/>
    </location>
    <ligand>
        <name>S-adenosyl-L-methionine</name>
        <dbReference type="ChEBI" id="CHEBI:59789"/>
    </ligand>
</feature>
<organism evidence="9 10">
    <name type="scientific">Paenibacillus beijingensis</name>
    <dbReference type="NCBI Taxonomy" id="1126833"/>
    <lineage>
        <taxon>Bacteria</taxon>
        <taxon>Bacillati</taxon>
        <taxon>Bacillota</taxon>
        <taxon>Bacilli</taxon>
        <taxon>Bacillales</taxon>
        <taxon>Paenibacillaceae</taxon>
        <taxon>Paenibacillus</taxon>
    </lineage>
</organism>
<feature type="binding site" evidence="7">
    <location>
        <begin position="199"/>
        <end position="202"/>
    </location>
    <ligand>
        <name>substrate</name>
    </ligand>
</feature>
<feature type="binding site" evidence="7">
    <location>
        <position position="125"/>
    </location>
    <ligand>
        <name>S-adenosyl-L-methionine</name>
        <dbReference type="ChEBI" id="CHEBI:59789"/>
    </ligand>
</feature>
<keyword evidence="6 7" id="KW-0819">tRNA processing</keyword>
<dbReference type="AlphaFoldDB" id="A0A0D5NRA9"/>
<evidence type="ECO:0000256" key="4">
    <source>
        <dbReference type="ARBA" id="ARBA00022679"/>
    </source>
</evidence>
<evidence type="ECO:0000256" key="3">
    <source>
        <dbReference type="ARBA" id="ARBA00022603"/>
    </source>
</evidence>
<protein>
    <recommendedName>
        <fullName evidence="7">tRNA (guanine-N(7)-)-methyltransferase</fullName>
        <ecNumber evidence="7">2.1.1.33</ecNumber>
    </recommendedName>
    <alternativeName>
        <fullName evidence="7">tRNA (guanine(46)-N(7))-methyltransferase</fullName>
    </alternativeName>
    <alternativeName>
        <fullName evidence="7">tRNA(m7G46)-methyltransferase</fullName>
    </alternativeName>
</protein>
<dbReference type="NCBIfam" id="TIGR00091">
    <property type="entry name" value="tRNA (guanosine(46)-N7)-methyltransferase TrmB"/>
    <property type="match status" value="1"/>
</dbReference>
<dbReference type="GO" id="GO:0008176">
    <property type="term" value="F:tRNA (guanine(46)-N7)-methyltransferase activity"/>
    <property type="evidence" value="ECO:0007669"/>
    <property type="project" value="UniProtKB-UniRule"/>
</dbReference>
<dbReference type="KEGG" id="pbj:VN24_02445"/>
<dbReference type="Pfam" id="PF02390">
    <property type="entry name" value="Methyltransf_4"/>
    <property type="match status" value="1"/>
</dbReference>
<dbReference type="HAMAP" id="MF_01057">
    <property type="entry name" value="tRNA_methyltr_TrmB"/>
    <property type="match status" value="1"/>
</dbReference>
<dbReference type="PANTHER" id="PTHR23417">
    <property type="entry name" value="3-DEOXY-D-MANNO-OCTULOSONIC-ACID TRANSFERASE/TRNA GUANINE-N 7 - -METHYLTRANSFERASE"/>
    <property type="match status" value="1"/>
</dbReference>
<evidence type="ECO:0000256" key="6">
    <source>
        <dbReference type="ARBA" id="ARBA00022694"/>
    </source>
</evidence>
<dbReference type="EC" id="2.1.1.33" evidence="7"/>
<dbReference type="InterPro" id="IPR003358">
    <property type="entry name" value="tRNA_(Gua-N-7)_MeTrfase_Trmb"/>
</dbReference>
<dbReference type="EMBL" id="CP011058">
    <property type="protein sequence ID" value="AJY77443.1"/>
    <property type="molecule type" value="Genomic_DNA"/>
</dbReference>
<comment type="caution">
    <text evidence="7">Lacks conserved residue(s) required for the propagation of feature annotation.</text>
</comment>
<dbReference type="InterPro" id="IPR029063">
    <property type="entry name" value="SAM-dependent_MTases_sf"/>
</dbReference>
<dbReference type="PANTHER" id="PTHR23417:SF14">
    <property type="entry name" value="PENTACOTRIPEPTIDE-REPEAT REGION OF PRORP DOMAIN-CONTAINING PROTEIN"/>
    <property type="match status" value="1"/>
</dbReference>
<dbReference type="Proteomes" id="UP000032633">
    <property type="component" value="Chromosome"/>
</dbReference>
<dbReference type="PATRIC" id="fig|1126833.4.peg.541"/>
<evidence type="ECO:0000256" key="8">
    <source>
        <dbReference type="SAM" id="MobiDB-lite"/>
    </source>
</evidence>
<dbReference type="GO" id="GO:0043527">
    <property type="term" value="C:tRNA methyltransferase complex"/>
    <property type="evidence" value="ECO:0007669"/>
    <property type="project" value="TreeGrafter"/>
</dbReference>
<evidence type="ECO:0000313" key="10">
    <source>
        <dbReference type="Proteomes" id="UP000032633"/>
    </source>
</evidence>
<keyword evidence="10" id="KW-1185">Reference proteome</keyword>
<dbReference type="UniPathway" id="UPA00989"/>